<sequence length="56" mass="6617">MMPKLETIKNAVNVLRKHRLYVLLDRIEQRNCKRPLGPDGYKPLDKEPKSITRDNN</sequence>
<accession>A0AAW1DHT5</accession>
<feature type="region of interest" description="Disordered" evidence="1">
    <location>
        <begin position="32"/>
        <end position="56"/>
    </location>
</feature>
<dbReference type="EMBL" id="JAPXFL010000002">
    <property type="protein sequence ID" value="KAK9510406.1"/>
    <property type="molecule type" value="Genomic_DNA"/>
</dbReference>
<evidence type="ECO:0000313" key="3">
    <source>
        <dbReference type="Proteomes" id="UP001461498"/>
    </source>
</evidence>
<gene>
    <name evidence="2" type="ORF">O3M35_005201</name>
</gene>
<feature type="compositionally biased region" description="Basic and acidic residues" evidence="1">
    <location>
        <begin position="42"/>
        <end position="56"/>
    </location>
</feature>
<proteinExistence type="predicted"/>
<name>A0AAW1DHT5_9HEMI</name>
<dbReference type="Proteomes" id="UP001461498">
    <property type="component" value="Unassembled WGS sequence"/>
</dbReference>
<protein>
    <submittedName>
        <fullName evidence="2">Uncharacterized protein</fullName>
    </submittedName>
</protein>
<reference evidence="2 3" key="1">
    <citation type="submission" date="2022-12" db="EMBL/GenBank/DDBJ databases">
        <title>Chromosome-level genome assembly of true bugs.</title>
        <authorList>
            <person name="Ma L."/>
            <person name="Li H."/>
        </authorList>
    </citation>
    <scope>NUCLEOTIDE SEQUENCE [LARGE SCALE GENOMIC DNA]</scope>
    <source>
        <strain evidence="2">Lab_2022b</strain>
    </source>
</reference>
<evidence type="ECO:0000313" key="2">
    <source>
        <dbReference type="EMBL" id="KAK9510406.1"/>
    </source>
</evidence>
<evidence type="ECO:0000256" key="1">
    <source>
        <dbReference type="SAM" id="MobiDB-lite"/>
    </source>
</evidence>
<keyword evidence="3" id="KW-1185">Reference proteome</keyword>
<dbReference type="AlphaFoldDB" id="A0AAW1DHT5"/>
<comment type="caution">
    <text evidence="2">The sequence shown here is derived from an EMBL/GenBank/DDBJ whole genome shotgun (WGS) entry which is preliminary data.</text>
</comment>
<organism evidence="2 3">
    <name type="scientific">Rhynocoris fuscipes</name>
    <dbReference type="NCBI Taxonomy" id="488301"/>
    <lineage>
        <taxon>Eukaryota</taxon>
        <taxon>Metazoa</taxon>
        <taxon>Ecdysozoa</taxon>
        <taxon>Arthropoda</taxon>
        <taxon>Hexapoda</taxon>
        <taxon>Insecta</taxon>
        <taxon>Pterygota</taxon>
        <taxon>Neoptera</taxon>
        <taxon>Paraneoptera</taxon>
        <taxon>Hemiptera</taxon>
        <taxon>Heteroptera</taxon>
        <taxon>Panheteroptera</taxon>
        <taxon>Cimicomorpha</taxon>
        <taxon>Reduviidae</taxon>
        <taxon>Harpactorinae</taxon>
        <taxon>Harpactorini</taxon>
        <taxon>Rhynocoris</taxon>
    </lineage>
</organism>